<keyword evidence="3" id="KW-1185">Reference proteome</keyword>
<evidence type="ECO:0000256" key="1">
    <source>
        <dbReference type="SAM" id="MobiDB-lite"/>
    </source>
</evidence>
<organism evidence="2 3">
    <name type="scientific">Leishmania utingensis</name>
    <dbReference type="NCBI Taxonomy" id="653362"/>
    <lineage>
        <taxon>Eukaryota</taxon>
        <taxon>Discoba</taxon>
        <taxon>Euglenozoa</taxon>
        <taxon>Kinetoplastea</taxon>
        <taxon>Metakinetoplastina</taxon>
        <taxon>Trypanosomatida</taxon>
        <taxon>Trypanosomatidae</taxon>
        <taxon>Leishmaniinae</taxon>
        <taxon>Leishmania</taxon>
    </lineage>
</organism>
<name>A0AAW3B3Z3_9TRYP</name>
<proteinExistence type="predicted"/>
<dbReference type="Proteomes" id="UP001482455">
    <property type="component" value="Unassembled WGS sequence"/>
</dbReference>
<dbReference type="AlphaFoldDB" id="A0AAW3B3Z3"/>
<comment type="caution">
    <text evidence="2">The sequence shown here is derived from an EMBL/GenBank/DDBJ whole genome shotgun (WGS) entry which is preliminary data.</text>
</comment>
<dbReference type="EMBL" id="JBAMZL010000001">
    <property type="protein sequence ID" value="KAL0516157.1"/>
    <property type="molecule type" value="Genomic_DNA"/>
</dbReference>
<sequence>MRCLARSPARAPQPAGAPTACAILSDGAEECAMALAAVTAAAPAAEHPAYHNGALARRSAAQASCEWNTRLSATREPGQLSFHLLEESWGTTEAGEEGKQPEDPSLALDGGREAGLSERVVRLPGQTPRCPRGGVAKVVRHIKSPCVGTRGPPQPPPAHEPGGWIRLVDLTGAPNGG</sequence>
<accession>A0AAW3B3Z3</accession>
<feature type="region of interest" description="Disordered" evidence="1">
    <location>
        <begin position="86"/>
        <end position="110"/>
    </location>
</feature>
<reference evidence="2 3" key="1">
    <citation type="submission" date="2024-02" db="EMBL/GenBank/DDBJ databases">
        <title>FIRST GENOME SEQUENCES OF Leishmania (Viannia) shawi, Leishmania (Viannia) lindenbergi AND Leishmania (Viannia) utingensis.</title>
        <authorList>
            <person name="Resadore F."/>
            <person name="Custodio M.G.F."/>
            <person name="Boite M.C."/>
            <person name="Cupolillo E."/>
            <person name="Ferreira G.E.M."/>
        </authorList>
    </citation>
    <scope>NUCLEOTIDE SEQUENCE [LARGE SCALE GENOMIC DNA]</scope>
    <source>
        <strain evidence="2 3">ITUB/BR/1977/M4964</strain>
    </source>
</reference>
<evidence type="ECO:0000313" key="3">
    <source>
        <dbReference type="Proteomes" id="UP001482455"/>
    </source>
</evidence>
<gene>
    <name evidence="2" type="ORF">Q4I30_000667</name>
</gene>
<protein>
    <submittedName>
        <fullName evidence="2">Uncharacterized protein</fullName>
    </submittedName>
</protein>
<feature type="region of interest" description="Disordered" evidence="1">
    <location>
        <begin position="145"/>
        <end position="177"/>
    </location>
</feature>
<evidence type="ECO:0000313" key="2">
    <source>
        <dbReference type="EMBL" id="KAL0516157.1"/>
    </source>
</evidence>